<accession>X1G914</accession>
<gene>
    <name evidence="2" type="ORF">S03H2_34182</name>
</gene>
<dbReference type="AlphaFoldDB" id="X1G914"/>
<reference evidence="2" key="1">
    <citation type="journal article" date="2014" name="Front. Microbiol.">
        <title>High frequency of phylogenetically diverse reductive dehalogenase-homologous genes in deep subseafloor sedimentary metagenomes.</title>
        <authorList>
            <person name="Kawai M."/>
            <person name="Futagami T."/>
            <person name="Toyoda A."/>
            <person name="Takaki Y."/>
            <person name="Nishi S."/>
            <person name="Hori S."/>
            <person name="Arai W."/>
            <person name="Tsubouchi T."/>
            <person name="Morono Y."/>
            <person name="Uchiyama I."/>
            <person name="Ito T."/>
            <person name="Fujiyama A."/>
            <person name="Inagaki F."/>
            <person name="Takami H."/>
        </authorList>
    </citation>
    <scope>NUCLEOTIDE SEQUENCE</scope>
    <source>
        <strain evidence="2">Expedition CK06-06</strain>
    </source>
</reference>
<name>X1G914_9ZZZZ</name>
<feature type="domain" description="Metallo-beta-lactamase" evidence="1">
    <location>
        <begin position="20"/>
        <end position="186"/>
    </location>
</feature>
<dbReference type="InterPro" id="IPR052926">
    <property type="entry name" value="Metallo-beta-lactamase_dom"/>
</dbReference>
<dbReference type="InterPro" id="IPR041712">
    <property type="entry name" value="DHPS-like_MBL-fold"/>
</dbReference>
<dbReference type="PANTHER" id="PTHR13754">
    <property type="entry name" value="METALLO-BETA-LACTAMASE SUPERFAMILY PROTEIN"/>
    <property type="match status" value="1"/>
</dbReference>
<protein>
    <recommendedName>
        <fullName evidence="1">Metallo-beta-lactamase domain-containing protein</fullName>
    </recommendedName>
</protein>
<dbReference type="GO" id="GO:0016740">
    <property type="term" value="F:transferase activity"/>
    <property type="evidence" value="ECO:0007669"/>
    <property type="project" value="TreeGrafter"/>
</dbReference>
<dbReference type="InterPro" id="IPR036866">
    <property type="entry name" value="RibonucZ/Hydroxyglut_hydro"/>
</dbReference>
<dbReference type="SMART" id="SM00849">
    <property type="entry name" value="Lactamase_B"/>
    <property type="match status" value="1"/>
</dbReference>
<dbReference type="CDD" id="cd07713">
    <property type="entry name" value="DHPS-like_MBL-fold"/>
    <property type="match status" value="1"/>
</dbReference>
<organism evidence="2">
    <name type="scientific">marine sediment metagenome</name>
    <dbReference type="NCBI Taxonomy" id="412755"/>
    <lineage>
        <taxon>unclassified sequences</taxon>
        <taxon>metagenomes</taxon>
        <taxon>ecological metagenomes</taxon>
    </lineage>
</organism>
<dbReference type="EMBL" id="BARU01020842">
    <property type="protein sequence ID" value="GAH53722.1"/>
    <property type="molecule type" value="Genomic_DNA"/>
</dbReference>
<evidence type="ECO:0000313" key="2">
    <source>
        <dbReference type="EMBL" id="GAH53722.1"/>
    </source>
</evidence>
<evidence type="ECO:0000259" key="1">
    <source>
        <dbReference type="SMART" id="SM00849"/>
    </source>
</evidence>
<dbReference type="SUPFAM" id="SSF56281">
    <property type="entry name" value="Metallo-hydrolase/oxidoreductase"/>
    <property type="match status" value="1"/>
</dbReference>
<proteinExistence type="predicted"/>
<dbReference type="InterPro" id="IPR001279">
    <property type="entry name" value="Metallo-B-lactamas"/>
</dbReference>
<dbReference type="PANTHER" id="PTHR13754:SF13">
    <property type="entry name" value="METALLO-BETA-LACTAMASE SUPERFAMILY PROTEIN (AFU_ORTHOLOGUE AFUA_3G07630)"/>
    <property type="match status" value="1"/>
</dbReference>
<comment type="caution">
    <text evidence="2">The sequence shown here is derived from an EMBL/GenBank/DDBJ whole genome shotgun (WGS) entry which is preliminary data.</text>
</comment>
<dbReference type="Gene3D" id="3.60.15.10">
    <property type="entry name" value="Ribonuclease Z/Hydroxyacylglutathione hydrolase-like"/>
    <property type="match status" value="2"/>
</dbReference>
<dbReference type="Pfam" id="PF00753">
    <property type="entry name" value="Lactamase_B"/>
    <property type="match status" value="1"/>
</dbReference>
<sequence>MKITIVYDNCATKRRLKTGWGFSCLIETESRAPILFDTGADGATLFHNMEELGINPRNIGIIVISHAHGDHTGGLWDILEVNRDAEIYVPASFRAKIRGRKVTAVTGRLLISDKVSSTGELNGVEQSLALSTDKGIVVVAGCSHPGVSAVLNAASEFGEVYGIVGGLHGFSDFDRLWGLSLICPCHCTQYKSELRQLFPEQYIACGAGLELEL</sequence>